<feature type="region of interest" description="Disordered" evidence="1">
    <location>
        <begin position="1"/>
        <end position="99"/>
    </location>
</feature>
<dbReference type="AlphaFoldDB" id="A0ABC8UIK9"/>
<dbReference type="Proteomes" id="UP001642360">
    <property type="component" value="Unassembled WGS sequence"/>
</dbReference>
<protein>
    <submittedName>
        <fullName evidence="2">Uncharacterized protein</fullName>
    </submittedName>
</protein>
<sequence length="161" mass="17277">MKATSLASDEQLFHRPESFGPFLTLGDCSEPPPPSTQAGQQGHSTLGDLGDFGNLFYTNGGDQGDDDQGSTQGYSVGLDRGGGGWDDDGLGSDSQSWDPGSVSCGIHIQGYLSAHWMYPFRREAYPLVFFRHSALPMQSLIPPVAMPQVRVQKISHPGHGP</sequence>
<accession>A0ABC8UIK9</accession>
<reference evidence="2 3" key="1">
    <citation type="submission" date="2024-02" db="EMBL/GenBank/DDBJ databases">
        <authorList>
            <person name="Vignale AGUSTIN F."/>
            <person name="Sosa J E."/>
            <person name="Modenutti C."/>
        </authorList>
    </citation>
    <scope>NUCLEOTIDE SEQUENCE [LARGE SCALE GENOMIC DNA]</scope>
</reference>
<dbReference type="EMBL" id="CAUOFW020007851">
    <property type="protein sequence ID" value="CAK9180875.1"/>
    <property type="molecule type" value="Genomic_DNA"/>
</dbReference>
<gene>
    <name evidence="2" type="ORF">ILEXP_LOCUS50901</name>
</gene>
<evidence type="ECO:0000256" key="1">
    <source>
        <dbReference type="SAM" id="MobiDB-lite"/>
    </source>
</evidence>
<organism evidence="2 3">
    <name type="scientific">Ilex paraguariensis</name>
    <name type="common">yerba mate</name>
    <dbReference type="NCBI Taxonomy" id="185542"/>
    <lineage>
        <taxon>Eukaryota</taxon>
        <taxon>Viridiplantae</taxon>
        <taxon>Streptophyta</taxon>
        <taxon>Embryophyta</taxon>
        <taxon>Tracheophyta</taxon>
        <taxon>Spermatophyta</taxon>
        <taxon>Magnoliopsida</taxon>
        <taxon>eudicotyledons</taxon>
        <taxon>Gunneridae</taxon>
        <taxon>Pentapetalae</taxon>
        <taxon>asterids</taxon>
        <taxon>campanulids</taxon>
        <taxon>Aquifoliales</taxon>
        <taxon>Aquifoliaceae</taxon>
        <taxon>Ilex</taxon>
    </lineage>
</organism>
<evidence type="ECO:0000313" key="2">
    <source>
        <dbReference type="EMBL" id="CAK9180875.1"/>
    </source>
</evidence>
<evidence type="ECO:0000313" key="3">
    <source>
        <dbReference type="Proteomes" id="UP001642360"/>
    </source>
</evidence>
<name>A0ABC8UIK9_9AQUA</name>
<keyword evidence="3" id="KW-1185">Reference proteome</keyword>
<proteinExistence type="predicted"/>
<comment type="caution">
    <text evidence="2">The sequence shown here is derived from an EMBL/GenBank/DDBJ whole genome shotgun (WGS) entry which is preliminary data.</text>
</comment>